<sequence length="248" mass="26580">MLILLTNDDGIQAAGLQALYAALAPQAQVVAVAPEQNMSGVGHGLTRSGSLRVTRLSEWQVSVDGTPSDCVQVALRQLLRQPPDLVISGINLGPNVAEDVTYSGTVGGAWEGALAGIPAMAVSVDGRRDPWHFDGALRMTQMFLSQWRDHPLPAGCFLNINAPNSPLHMIKRPVATRQGRRGGPWTTTKPLVEGGAPPFWSLDDAADAGELPPDFLMLEQGYVSVSVLNADMTHGPAAQRMRQWIAFQ</sequence>
<evidence type="ECO:0000313" key="10">
    <source>
        <dbReference type="Proteomes" id="UP000194003"/>
    </source>
</evidence>
<reference evidence="9 10" key="1">
    <citation type="journal article" date="2016" name="BMC Genomics">
        <title>Combined genomic and structural analyses of a cultured magnetotactic bacterium reveals its niche adaptation to a dynamic environment.</title>
        <authorList>
            <person name="Araujo A.C."/>
            <person name="Morillo V."/>
            <person name="Cypriano J."/>
            <person name="Teixeira L.C."/>
            <person name="Leao P."/>
            <person name="Lyra S."/>
            <person name="Almeida L.G."/>
            <person name="Bazylinski D.A."/>
            <person name="Vasconcellos A.T."/>
            <person name="Abreu F."/>
            <person name="Lins U."/>
        </authorList>
    </citation>
    <scope>NUCLEOTIDE SEQUENCE [LARGE SCALE GENOMIC DNA]</scope>
    <source>
        <strain evidence="9 10">IT-1</strain>
    </source>
</reference>
<accession>A0A1Y2K489</accession>
<evidence type="ECO:0000256" key="6">
    <source>
        <dbReference type="ARBA" id="ARBA00022801"/>
    </source>
</evidence>
<dbReference type="InterPro" id="IPR036523">
    <property type="entry name" value="SurE-like_sf"/>
</dbReference>
<evidence type="ECO:0000256" key="5">
    <source>
        <dbReference type="ARBA" id="ARBA00022741"/>
    </source>
</evidence>
<organism evidence="9 10">
    <name type="scientific">Magnetofaba australis IT-1</name>
    <dbReference type="NCBI Taxonomy" id="1434232"/>
    <lineage>
        <taxon>Bacteria</taxon>
        <taxon>Pseudomonadati</taxon>
        <taxon>Pseudomonadota</taxon>
        <taxon>Magnetococcia</taxon>
        <taxon>Magnetococcales</taxon>
        <taxon>Magnetococcaceae</taxon>
        <taxon>Magnetofaba</taxon>
    </lineage>
</organism>
<dbReference type="PANTHER" id="PTHR30457">
    <property type="entry name" value="5'-NUCLEOTIDASE SURE"/>
    <property type="match status" value="1"/>
</dbReference>
<evidence type="ECO:0000259" key="8">
    <source>
        <dbReference type="Pfam" id="PF01975"/>
    </source>
</evidence>
<dbReference type="AlphaFoldDB" id="A0A1Y2K489"/>
<dbReference type="GO" id="GO:0046872">
    <property type="term" value="F:metal ion binding"/>
    <property type="evidence" value="ECO:0007669"/>
    <property type="project" value="UniProtKB-UniRule"/>
</dbReference>
<gene>
    <name evidence="7" type="primary">surE</name>
    <name evidence="9" type="ORF">MAIT1_01905</name>
</gene>
<proteinExistence type="inferred from homology"/>
<keyword evidence="10" id="KW-1185">Reference proteome</keyword>
<protein>
    <recommendedName>
        <fullName evidence="7">5'-nucleotidase SurE</fullName>
        <ecNumber evidence="7">3.1.3.5</ecNumber>
    </recommendedName>
    <alternativeName>
        <fullName evidence="7">Nucleoside 5'-monophosphate phosphohydrolase</fullName>
    </alternativeName>
</protein>
<dbReference type="PANTHER" id="PTHR30457:SF12">
    <property type="entry name" value="5'_3'-NUCLEOTIDASE SURE"/>
    <property type="match status" value="1"/>
</dbReference>
<dbReference type="GO" id="GO:0004309">
    <property type="term" value="F:exopolyphosphatase activity"/>
    <property type="evidence" value="ECO:0007669"/>
    <property type="project" value="TreeGrafter"/>
</dbReference>
<dbReference type="OrthoDB" id="9780815at2"/>
<keyword evidence="5 7" id="KW-0547">Nucleotide-binding</keyword>
<comment type="function">
    <text evidence="7">Nucleotidase that shows phosphatase activity on nucleoside 5'-monophosphates.</text>
</comment>
<dbReference type="RefSeq" id="WP_085444365.1">
    <property type="nucleotide sequence ID" value="NZ_LVJN01000020.1"/>
</dbReference>
<keyword evidence="3 7" id="KW-0963">Cytoplasm</keyword>
<dbReference type="HAMAP" id="MF_00060">
    <property type="entry name" value="SurE"/>
    <property type="match status" value="1"/>
</dbReference>
<dbReference type="InterPro" id="IPR002828">
    <property type="entry name" value="SurE-like_Pase/nucleotidase"/>
</dbReference>
<evidence type="ECO:0000256" key="4">
    <source>
        <dbReference type="ARBA" id="ARBA00022723"/>
    </source>
</evidence>
<keyword evidence="6 7" id="KW-0378">Hydrolase</keyword>
<dbReference type="EMBL" id="LVJN01000020">
    <property type="protein sequence ID" value="OSM01855.1"/>
    <property type="molecule type" value="Genomic_DNA"/>
</dbReference>
<dbReference type="Gene3D" id="3.40.1210.10">
    <property type="entry name" value="Survival protein SurE-like phosphatase/nucleotidase"/>
    <property type="match status" value="1"/>
</dbReference>
<evidence type="ECO:0000313" key="9">
    <source>
        <dbReference type="EMBL" id="OSM01855.1"/>
    </source>
</evidence>
<feature type="binding site" evidence="7">
    <location>
        <position position="39"/>
    </location>
    <ligand>
        <name>a divalent metal cation</name>
        <dbReference type="ChEBI" id="CHEBI:60240"/>
    </ligand>
</feature>
<dbReference type="Pfam" id="PF01975">
    <property type="entry name" value="SurE"/>
    <property type="match status" value="1"/>
</dbReference>
<feature type="binding site" evidence="7">
    <location>
        <position position="9"/>
    </location>
    <ligand>
        <name>a divalent metal cation</name>
        <dbReference type="ChEBI" id="CHEBI:60240"/>
    </ligand>
</feature>
<comment type="catalytic activity">
    <reaction evidence="1 7">
        <text>a ribonucleoside 5'-phosphate + H2O = a ribonucleoside + phosphate</text>
        <dbReference type="Rhea" id="RHEA:12484"/>
        <dbReference type="ChEBI" id="CHEBI:15377"/>
        <dbReference type="ChEBI" id="CHEBI:18254"/>
        <dbReference type="ChEBI" id="CHEBI:43474"/>
        <dbReference type="ChEBI" id="CHEBI:58043"/>
        <dbReference type="EC" id="3.1.3.5"/>
    </reaction>
</comment>
<keyword evidence="4 7" id="KW-0479">Metal-binding</keyword>
<dbReference type="GO" id="GO:0005737">
    <property type="term" value="C:cytoplasm"/>
    <property type="evidence" value="ECO:0007669"/>
    <property type="project" value="UniProtKB-SubCell"/>
</dbReference>
<dbReference type="STRING" id="1434232.MAIT1_01905"/>
<dbReference type="EC" id="3.1.3.5" evidence="7"/>
<feature type="domain" description="Survival protein SurE-like phosphatase/nucleotidase" evidence="8">
    <location>
        <begin position="3"/>
        <end position="181"/>
    </location>
</feature>
<dbReference type="GO" id="GO:0008253">
    <property type="term" value="F:5'-nucleotidase activity"/>
    <property type="evidence" value="ECO:0007669"/>
    <property type="project" value="UniProtKB-UniRule"/>
</dbReference>
<name>A0A1Y2K489_9PROT</name>
<comment type="cofactor">
    <cofactor evidence="7">
        <name>a divalent metal cation</name>
        <dbReference type="ChEBI" id="CHEBI:60240"/>
    </cofactor>
    <text evidence="7">Binds 1 divalent metal cation per subunit.</text>
</comment>
<dbReference type="NCBIfam" id="TIGR00087">
    <property type="entry name" value="surE"/>
    <property type="match status" value="1"/>
</dbReference>
<evidence type="ECO:0000256" key="2">
    <source>
        <dbReference type="ARBA" id="ARBA00011062"/>
    </source>
</evidence>
<comment type="similarity">
    <text evidence="2 7">Belongs to the SurE nucleotidase family.</text>
</comment>
<comment type="subcellular location">
    <subcellularLocation>
        <location evidence="7">Cytoplasm</location>
    </subcellularLocation>
</comment>
<evidence type="ECO:0000256" key="3">
    <source>
        <dbReference type="ARBA" id="ARBA00022490"/>
    </source>
</evidence>
<comment type="caution">
    <text evidence="9">The sequence shown here is derived from an EMBL/GenBank/DDBJ whole genome shotgun (WGS) entry which is preliminary data.</text>
</comment>
<feature type="binding site" evidence="7">
    <location>
        <position position="8"/>
    </location>
    <ligand>
        <name>a divalent metal cation</name>
        <dbReference type="ChEBI" id="CHEBI:60240"/>
    </ligand>
</feature>
<dbReference type="GO" id="GO:0008254">
    <property type="term" value="F:3'-nucleotidase activity"/>
    <property type="evidence" value="ECO:0007669"/>
    <property type="project" value="TreeGrafter"/>
</dbReference>
<dbReference type="InterPro" id="IPR030048">
    <property type="entry name" value="SurE"/>
</dbReference>
<feature type="binding site" evidence="7">
    <location>
        <position position="91"/>
    </location>
    <ligand>
        <name>a divalent metal cation</name>
        <dbReference type="ChEBI" id="CHEBI:60240"/>
    </ligand>
</feature>
<evidence type="ECO:0000256" key="1">
    <source>
        <dbReference type="ARBA" id="ARBA00000815"/>
    </source>
</evidence>
<evidence type="ECO:0000256" key="7">
    <source>
        <dbReference type="HAMAP-Rule" id="MF_00060"/>
    </source>
</evidence>
<dbReference type="Proteomes" id="UP000194003">
    <property type="component" value="Unassembled WGS sequence"/>
</dbReference>
<dbReference type="GO" id="GO:0000166">
    <property type="term" value="F:nucleotide binding"/>
    <property type="evidence" value="ECO:0007669"/>
    <property type="project" value="UniProtKB-KW"/>
</dbReference>
<dbReference type="SUPFAM" id="SSF64167">
    <property type="entry name" value="SurE-like"/>
    <property type="match status" value="1"/>
</dbReference>